<reference evidence="2" key="1">
    <citation type="journal article" date="2019" name="Beilstein J. Org. Chem.">
        <title>Nanangenines: drimane sesquiterpenoids as the dominant metabolite cohort of a novel Australian fungus, Aspergillus nanangensis.</title>
        <authorList>
            <person name="Lacey H.J."/>
            <person name="Gilchrist C.L.M."/>
            <person name="Crombie A."/>
            <person name="Kalaitzis J.A."/>
            <person name="Vuong D."/>
            <person name="Rutledge P.J."/>
            <person name="Turner P."/>
            <person name="Pitt J.I."/>
            <person name="Lacey E."/>
            <person name="Chooi Y.H."/>
            <person name="Piggott A.M."/>
        </authorList>
    </citation>
    <scope>NUCLEOTIDE SEQUENCE</scope>
    <source>
        <strain evidence="2">MST-FP2251</strain>
    </source>
</reference>
<reference evidence="2" key="2">
    <citation type="submission" date="2020-02" db="EMBL/GenBank/DDBJ databases">
        <authorList>
            <person name="Gilchrist C.L.M."/>
            <person name="Chooi Y.-H."/>
        </authorList>
    </citation>
    <scope>NUCLEOTIDE SEQUENCE</scope>
    <source>
        <strain evidence="2">MST-FP2251</strain>
    </source>
</reference>
<feature type="region of interest" description="Disordered" evidence="1">
    <location>
        <begin position="1"/>
        <end position="28"/>
    </location>
</feature>
<organism evidence="2 3">
    <name type="scientific">Aspergillus nanangensis</name>
    <dbReference type="NCBI Taxonomy" id="2582783"/>
    <lineage>
        <taxon>Eukaryota</taxon>
        <taxon>Fungi</taxon>
        <taxon>Dikarya</taxon>
        <taxon>Ascomycota</taxon>
        <taxon>Pezizomycotina</taxon>
        <taxon>Eurotiomycetes</taxon>
        <taxon>Eurotiomycetidae</taxon>
        <taxon>Eurotiales</taxon>
        <taxon>Aspergillaceae</taxon>
        <taxon>Aspergillus</taxon>
        <taxon>Aspergillus subgen. Circumdati</taxon>
    </lineage>
</organism>
<sequence length="987" mass="108701">MFKIKSLHKPSKPSPYPSHQTITPGPNLPWDHVGPAKVHLIKELERLYWTGVEIELQNIICTLKIWNQPEFTHVDVSHEYDHRIHGFDTFVDQVSQDARLFATQYGSSDIIDPRVNGTEMYTAKSKDSKQKEASHPGELSYFDALEKVIRNTQAERASSKIRSEVREQLEELPKYPKTHQRAWMLLQAIGLLDIDKVIEHRAPTNSSKRSTIPQMKFSGINDAGVPTFTAQECTQCKNAIQGNMFTKEADTIICEDCYWTHYYGDSYFKKQHKHSNLRKMMSSSTIHDLCHCPDVPRLDSQGHPRELLPIDPTDEHITTGTKKCMLTQLDEIFARAKHEELVSNSGGRVRSNEKGTILSRIRSHSGSSINARLGLKDDESIPSFFRQFPEKEKYPLGNTHMALRLGPLVIENGVANTKSGALISLRQLPIFHERFVVHGAQRSLVISDDSPERTLFQQQGPVAPPKRYLTILKQVIGAPFSGLVSQTPEGQVEQSIVDLIVSASQALDSTYSLKPILHKLKYLLQPRLLIYLHSIASKLTNPTTPLTWSSSTNPCDTFCSSLLDVSLFSPLVNGSPSHQKPNIPLYLISFTSPSPSILPPPTSKYDIPPSWTEEYLTHTLPHHPPTDHLDTLHEYWSDWASFHPAPYTTHRRTLHHLFPWDCTEAYARNPTRCRSGAGKTKCNLSKHICAFPFDAWSLTALHLQRSEALYPPSASPAHSDNTLEPYIWMRDRLTLLTAGNRLTRAAVAMALSDRFCAATAWLGHCRPAERSRSGTSTSGPGMRVLEACSVRAKTGGIHRAQPYAHSYERGVGDGIGGGGGGLLAEWALLAPEVQRRRYEGVRDARAELLDVLVVPGGMKEGRVRGGGSRGTSAGAAAGGLRMAGLGSSGSGPGPGPGEKRALSSYSCAPRNQTAGSQLTVVYFEYEGKNNAGQDPEINCGSWAGPDGGIQYTSTGTGTSSSWGTVWDGGSSRGAGTSGTVCGHNNCN</sequence>
<evidence type="ECO:0000313" key="3">
    <source>
        <dbReference type="Proteomes" id="UP001194746"/>
    </source>
</evidence>
<comment type="caution">
    <text evidence="2">The sequence shown here is derived from an EMBL/GenBank/DDBJ whole genome shotgun (WGS) entry which is preliminary data.</text>
</comment>
<evidence type="ECO:0000256" key="1">
    <source>
        <dbReference type="SAM" id="MobiDB-lite"/>
    </source>
</evidence>
<dbReference type="AlphaFoldDB" id="A0AAD4CYK5"/>
<keyword evidence="3" id="KW-1185">Reference proteome</keyword>
<evidence type="ECO:0000313" key="2">
    <source>
        <dbReference type="EMBL" id="KAF9894907.1"/>
    </source>
</evidence>
<feature type="region of interest" description="Disordered" evidence="1">
    <location>
        <begin position="882"/>
        <end position="903"/>
    </location>
</feature>
<proteinExistence type="predicted"/>
<feature type="compositionally biased region" description="Basic residues" evidence="1">
    <location>
        <begin position="1"/>
        <end position="11"/>
    </location>
</feature>
<dbReference type="Proteomes" id="UP001194746">
    <property type="component" value="Unassembled WGS sequence"/>
</dbReference>
<protein>
    <submittedName>
        <fullName evidence="2">Uncharacterized protein</fullName>
    </submittedName>
</protein>
<dbReference type="EMBL" id="VCAU01000002">
    <property type="protein sequence ID" value="KAF9894907.1"/>
    <property type="molecule type" value="Genomic_DNA"/>
</dbReference>
<gene>
    <name evidence="2" type="ORF">FE257_004529</name>
</gene>
<accession>A0AAD4CYK5</accession>
<name>A0AAD4CYK5_ASPNN</name>